<dbReference type="Gene3D" id="1.10.1170.10">
    <property type="entry name" value="Inhibitor Of Apoptosis Protein (2mihbC-IAP-1), Chain A"/>
    <property type="match status" value="2"/>
</dbReference>
<organism evidence="1 2">
    <name type="scientific">Adineta ricciae</name>
    <name type="common">Rotifer</name>
    <dbReference type="NCBI Taxonomy" id="249248"/>
    <lineage>
        <taxon>Eukaryota</taxon>
        <taxon>Metazoa</taxon>
        <taxon>Spiralia</taxon>
        <taxon>Gnathifera</taxon>
        <taxon>Rotifera</taxon>
        <taxon>Eurotatoria</taxon>
        <taxon>Bdelloidea</taxon>
        <taxon>Adinetida</taxon>
        <taxon>Adinetidae</taxon>
        <taxon>Adineta</taxon>
    </lineage>
</organism>
<dbReference type="InterPro" id="IPR001370">
    <property type="entry name" value="BIR_rpt"/>
</dbReference>
<dbReference type="EMBL" id="CAJNOR010001480">
    <property type="protein sequence ID" value="CAF1150025.1"/>
    <property type="molecule type" value="Genomic_DNA"/>
</dbReference>
<dbReference type="GO" id="GO:0005737">
    <property type="term" value="C:cytoplasm"/>
    <property type="evidence" value="ECO:0007669"/>
    <property type="project" value="TreeGrafter"/>
</dbReference>
<dbReference type="InterPro" id="IPR050784">
    <property type="entry name" value="IAP"/>
</dbReference>
<feature type="non-terminal residue" evidence="1">
    <location>
        <position position="1"/>
    </location>
</feature>
<comment type="caution">
    <text evidence="1">The sequence shown here is derived from an EMBL/GenBank/DDBJ whole genome shotgun (WGS) entry which is preliminary data.</text>
</comment>
<dbReference type="PANTHER" id="PTHR10044">
    <property type="entry name" value="INHIBITOR OF APOPTOSIS"/>
    <property type="match status" value="1"/>
</dbReference>
<dbReference type="PROSITE" id="PS50143">
    <property type="entry name" value="BIR_REPEAT_2"/>
    <property type="match status" value="2"/>
</dbReference>
<accession>A0A814SN92</accession>
<dbReference type="Proteomes" id="UP000663828">
    <property type="component" value="Unassembled WGS sequence"/>
</dbReference>
<name>A0A814SN92_ADIRI</name>
<reference evidence="1" key="1">
    <citation type="submission" date="2021-02" db="EMBL/GenBank/DDBJ databases">
        <authorList>
            <person name="Nowell W R."/>
        </authorList>
    </citation>
    <scope>NUCLEOTIDE SEQUENCE</scope>
</reference>
<dbReference type="Pfam" id="PF00653">
    <property type="entry name" value="BIR"/>
    <property type="match status" value="2"/>
</dbReference>
<dbReference type="GO" id="GO:0005634">
    <property type="term" value="C:nucleus"/>
    <property type="evidence" value="ECO:0007669"/>
    <property type="project" value="TreeGrafter"/>
</dbReference>
<proteinExistence type="predicted"/>
<dbReference type="SMART" id="SM00238">
    <property type="entry name" value="BIR"/>
    <property type="match status" value="2"/>
</dbReference>
<gene>
    <name evidence="1" type="ORF">XAT740_LOCUS20898</name>
</gene>
<protein>
    <submittedName>
        <fullName evidence="1">Uncharacterized protein</fullName>
    </submittedName>
</protein>
<evidence type="ECO:0000313" key="1">
    <source>
        <dbReference type="EMBL" id="CAF1150025.1"/>
    </source>
</evidence>
<dbReference type="SUPFAM" id="SSF57924">
    <property type="entry name" value="Inhibitor of apoptosis (IAP) repeat"/>
    <property type="match status" value="2"/>
</dbReference>
<keyword evidence="2" id="KW-1185">Reference proteome</keyword>
<sequence length="321" mass="36866">MASGGEHYSHDFEEERKSYVLCETKPFQQARERTYLQLTSESYPCRMKMKDAGWFIVRCEDELTTVCLYCKKACRGWSRRYDPSKVHKFLSPKCAFVQFGHSVQTPSSPIVASVSRRHRIRPSSDRMAMVYRRNDSFQQWPPQSIHPPFDVLAESGFFYNGQNTVVECFRCHGQLSITRQDDDPMTAHTNQCDYARHLRNEPLIEPLSIKSSSKSYTYEVDEENDLTIFYLQPICSTTPGILLSAKINLPAEQISETSHTILKQLTVVDHQHRKINWMTSSDGPLVAILEDLATNPIDLTENDSYLSQEDLPSVENSTSTF</sequence>
<evidence type="ECO:0000313" key="2">
    <source>
        <dbReference type="Proteomes" id="UP000663828"/>
    </source>
</evidence>
<dbReference type="PANTHER" id="PTHR10044:SF139">
    <property type="entry name" value="DEATH-ASSOCIATED INHIBITOR OF APOPTOSIS 2"/>
    <property type="match status" value="1"/>
</dbReference>
<dbReference type="AlphaFoldDB" id="A0A814SN92"/>